<sequence>MELEPRRLVVLCAVARAGGIAAAARLLDLTPSAVSQAVRKLEDAAGVPLLDRSGGRAELTVVGARLAERGARIADEVAAAERDLTGTGDGPRGPVAVGATAAVLSSLAARAVAQASVRHPGLRPALKEVSGAEGLREVRRGTLDLAVLTCDGEHRPEPPDGCGLSVLFRDQYRLGVPAAWPQPAPDDPASLGDLPWITAPEDSARGRARARLAARHGWGPPPVAHEAATWSAVSAMTAAGLGAVVLPTAVASRTPGLRILPAEVPGRYEAVVVHRTTPSGPPPPVLAVMGTLAATVAGVAEELFDAGLLEVEPTVFRTLD</sequence>
<organism evidence="6 7">
    <name type="scientific">Streptantibioticus parmotrematis</name>
    <dbReference type="NCBI Taxonomy" id="2873249"/>
    <lineage>
        <taxon>Bacteria</taxon>
        <taxon>Bacillati</taxon>
        <taxon>Actinomycetota</taxon>
        <taxon>Actinomycetes</taxon>
        <taxon>Kitasatosporales</taxon>
        <taxon>Streptomycetaceae</taxon>
        <taxon>Streptantibioticus</taxon>
    </lineage>
</organism>
<dbReference type="InterPro" id="IPR000847">
    <property type="entry name" value="LysR_HTH_N"/>
</dbReference>
<dbReference type="InterPro" id="IPR036388">
    <property type="entry name" value="WH-like_DNA-bd_sf"/>
</dbReference>
<accession>A0ABS7QUE6</accession>
<dbReference type="PANTHER" id="PTHR30346">
    <property type="entry name" value="TRANSCRIPTIONAL DUAL REGULATOR HCAR-RELATED"/>
    <property type="match status" value="1"/>
</dbReference>
<dbReference type="Pfam" id="PF00126">
    <property type="entry name" value="HTH_1"/>
    <property type="match status" value="1"/>
</dbReference>
<dbReference type="InterPro" id="IPR005119">
    <property type="entry name" value="LysR_subst-bd"/>
</dbReference>
<dbReference type="Gene3D" id="1.10.10.10">
    <property type="entry name" value="Winged helix-like DNA-binding domain superfamily/Winged helix DNA-binding domain"/>
    <property type="match status" value="1"/>
</dbReference>
<dbReference type="Gene3D" id="3.40.190.290">
    <property type="match status" value="1"/>
</dbReference>
<dbReference type="SUPFAM" id="SSF46785">
    <property type="entry name" value="Winged helix' DNA-binding domain"/>
    <property type="match status" value="1"/>
</dbReference>
<evidence type="ECO:0000256" key="1">
    <source>
        <dbReference type="ARBA" id="ARBA00009437"/>
    </source>
</evidence>
<keyword evidence="7" id="KW-1185">Reference proteome</keyword>
<name>A0ABS7QUE6_9ACTN</name>
<evidence type="ECO:0000256" key="2">
    <source>
        <dbReference type="ARBA" id="ARBA00023015"/>
    </source>
</evidence>
<keyword evidence="3" id="KW-0238">DNA-binding</keyword>
<dbReference type="PANTHER" id="PTHR30346:SF28">
    <property type="entry name" value="HTH-TYPE TRANSCRIPTIONAL REGULATOR CYNR"/>
    <property type="match status" value="1"/>
</dbReference>
<keyword evidence="4" id="KW-0804">Transcription</keyword>
<protein>
    <submittedName>
        <fullName evidence="6">LysR family transcriptional regulator</fullName>
    </submittedName>
</protein>
<dbReference type="EMBL" id="JAINVZ010000012">
    <property type="protein sequence ID" value="MBY8886812.1"/>
    <property type="molecule type" value="Genomic_DNA"/>
</dbReference>
<dbReference type="RefSeq" id="WP_222979400.1">
    <property type="nucleotide sequence ID" value="NZ_JAINVZ010000012.1"/>
</dbReference>
<gene>
    <name evidence="6" type="ORF">K7472_18340</name>
</gene>
<dbReference type="Proteomes" id="UP001198565">
    <property type="component" value="Unassembled WGS sequence"/>
</dbReference>
<dbReference type="SUPFAM" id="SSF53850">
    <property type="entry name" value="Periplasmic binding protein-like II"/>
    <property type="match status" value="1"/>
</dbReference>
<feature type="domain" description="HTH lysR-type" evidence="5">
    <location>
        <begin position="1"/>
        <end position="60"/>
    </location>
</feature>
<evidence type="ECO:0000313" key="6">
    <source>
        <dbReference type="EMBL" id="MBY8886812.1"/>
    </source>
</evidence>
<evidence type="ECO:0000256" key="4">
    <source>
        <dbReference type="ARBA" id="ARBA00023163"/>
    </source>
</evidence>
<dbReference type="Pfam" id="PF03466">
    <property type="entry name" value="LysR_substrate"/>
    <property type="match status" value="1"/>
</dbReference>
<comment type="caution">
    <text evidence="6">The sequence shown here is derived from an EMBL/GenBank/DDBJ whole genome shotgun (WGS) entry which is preliminary data.</text>
</comment>
<dbReference type="InterPro" id="IPR036390">
    <property type="entry name" value="WH_DNA-bd_sf"/>
</dbReference>
<proteinExistence type="inferred from homology"/>
<evidence type="ECO:0000313" key="7">
    <source>
        <dbReference type="Proteomes" id="UP001198565"/>
    </source>
</evidence>
<comment type="similarity">
    <text evidence="1">Belongs to the LysR transcriptional regulatory family.</text>
</comment>
<reference evidence="6 7" key="1">
    <citation type="submission" date="2021-08" db="EMBL/GenBank/DDBJ databases">
        <title>Streptomyces sp. PTM05 isolated from lichen.</title>
        <authorList>
            <person name="Somphong A."/>
            <person name="Phongsopitanun W."/>
            <person name="Tanasupawat S."/>
        </authorList>
    </citation>
    <scope>NUCLEOTIDE SEQUENCE [LARGE SCALE GENOMIC DNA]</scope>
    <source>
        <strain evidence="6 7">Ptm05</strain>
    </source>
</reference>
<keyword evidence="2" id="KW-0805">Transcription regulation</keyword>
<evidence type="ECO:0000259" key="5">
    <source>
        <dbReference type="PROSITE" id="PS50931"/>
    </source>
</evidence>
<evidence type="ECO:0000256" key="3">
    <source>
        <dbReference type="ARBA" id="ARBA00023125"/>
    </source>
</evidence>
<dbReference type="PROSITE" id="PS50931">
    <property type="entry name" value="HTH_LYSR"/>
    <property type="match status" value="1"/>
</dbReference>